<feature type="repeat" description="PPR" evidence="3">
    <location>
        <begin position="180"/>
        <end position="214"/>
    </location>
</feature>
<feature type="domain" description="PROP1-like PPR" evidence="5">
    <location>
        <begin position="303"/>
        <end position="449"/>
    </location>
</feature>
<comment type="similarity">
    <text evidence="1">Belongs to the PPR family. P subfamily.</text>
</comment>
<dbReference type="NCBIfam" id="TIGR00756">
    <property type="entry name" value="PPR"/>
    <property type="match status" value="6"/>
</dbReference>
<evidence type="ECO:0000256" key="4">
    <source>
        <dbReference type="SAM" id="MobiDB-lite"/>
    </source>
</evidence>
<feature type="compositionally biased region" description="Polar residues" evidence="4">
    <location>
        <begin position="71"/>
        <end position="86"/>
    </location>
</feature>
<organism evidence="6 7">
    <name type="scientific">Iris pallida</name>
    <name type="common">Sweet iris</name>
    <dbReference type="NCBI Taxonomy" id="29817"/>
    <lineage>
        <taxon>Eukaryota</taxon>
        <taxon>Viridiplantae</taxon>
        <taxon>Streptophyta</taxon>
        <taxon>Embryophyta</taxon>
        <taxon>Tracheophyta</taxon>
        <taxon>Spermatophyta</taxon>
        <taxon>Magnoliopsida</taxon>
        <taxon>Liliopsida</taxon>
        <taxon>Asparagales</taxon>
        <taxon>Iridaceae</taxon>
        <taxon>Iridoideae</taxon>
        <taxon>Irideae</taxon>
        <taxon>Iris</taxon>
    </lineage>
</organism>
<evidence type="ECO:0000256" key="2">
    <source>
        <dbReference type="ARBA" id="ARBA00022737"/>
    </source>
</evidence>
<evidence type="ECO:0000313" key="7">
    <source>
        <dbReference type="Proteomes" id="UP001140949"/>
    </source>
</evidence>
<feature type="repeat" description="PPR" evidence="3">
    <location>
        <begin position="398"/>
        <end position="432"/>
    </location>
</feature>
<keyword evidence="7" id="KW-1185">Reference proteome</keyword>
<feature type="repeat" description="PPR" evidence="3">
    <location>
        <begin position="215"/>
        <end position="249"/>
    </location>
</feature>
<proteinExistence type="inferred from homology"/>
<feature type="repeat" description="PPR" evidence="3">
    <location>
        <begin position="285"/>
        <end position="319"/>
    </location>
</feature>
<dbReference type="Pfam" id="PF17177">
    <property type="entry name" value="PPR_long"/>
    <property type="match status" value="1"/>
</dbReference>
<evidence type="ECO:0000256" key="1">
    <source>
        <dbReference type="ARBA" id="ARBA00007626"/>
    </source>
</evidence>
<evidence type="ECO:0000256" key="3">
    <source>
        <dbReference type="PROSITE-ProRule" id="PRU00708"/>
    </source>
</evidence>
<keyword evidence="2" id="KW-0677">Repeat</keyword>
<dbReference type="AlphaFoldDB" id="A0AAX6DNR8"/>
<protein>
    <submittedName>
        <fullName evidence="6">Pentatricopeptide repeat-containing protein, mitochondrial</fullName>
    </submittedName>
</protein>
<accession>A0AAX6DNR8</accession>
<dbReference type="InterPro" id="IPR002885">
    <property type="entry name" value="PPR_rpt"/>
</dbReference>
<dbReference type="Pfam" id="PF12854">
    <property type="entry name" value="PPR_1"/>
    <property type="match status" value="1"/>
</dbReference>
<feature type="region of interest" description="Disordered" evidence="4">
    <location>
        <begin position="70"/>
        <end position="93"/>
    </location>
</feature>
<dbReference type="Proteomes" id="UP001140949">
    <property type="component" value="Unassembled WGS sequence"/>
</dbReference>
<dbReference type="PANTHER" id="PTHR47941">
    <property type="entry name" value="PENTATRICOPEPTIDE REPEAT-CONTAINING PROTEIN 3, MITOCHONDRIAL"/>
    <property type="match status" value="1"/>
</dbReference>
<dbReference type="PROSITE" id="PS51375">
    <property type="entry name" value="PPR"/>
    <property type="match status" value="7"/>
</dbReference>
<dbReference type="Pfam" id="PF13041">
    <property type="entry name" value="PPR_2"/>
    <property type="match status" value="2"/>
</dbReference>
<feature type="repeat" description="PPR" evidence="3">
    <location>
        <begin position="145"/>
        <end position="179"/>
    </location>
</feature>
<dbReference type="InterPro" id="IPR033443">
    <property type="entry name" value="PROP1-like_PPR_dom"/>
</dbReference>
<feature type="repeat" description="PPR" evidence="3">
    <location>
        <begin position="363"/>
        <end position="397"/>
    </location>
</feature>
<feature type="repeat" description="PPR" evidence="3">
    <location>
        <begin position="250"/>
        <end position="284"/>
    </location>
</feature>
<evidence type="ECO:0000313" key="6">
    <source>
        <dbReference type="EMBL" id="KAJ6793482.1"/>
    </source>
</evidence>
<sequence>MSSFSSSLLHSYSCYKPPLEAKTKNLLPSISAAHHGKLSPPSTLVPFTTEPSPPLSQTPQKTVVELLDHSAPSQSGKQLNEENTSPFGPIGKSFDFDEEKRNLDLIREENYRAHAVFVEMIEKNEPDDAMRVLDEMVRSGGLRPNVTTFTILVDSLCKKGRLRNAFGVLETMRSVGCEPAIRTYNCLVGGLCYVGRVEEAVELLNKLRKSPVSPDIYTFTLAIDGLCKVGRTDEAMELLEGATDVGLKPSSVTYNSLLNGYCKEGRPLEGLPLLEEMERSECDPDFISYSILLRGFLMWGETVAALEIYKKMRARGFRSEERAMNTLLRGLCRQSMALMDGSEALKEGKELFERMISEGYKTSPYTYCLLVEALAKGDEIDDALAHLCKMAGGGYSPRMITCNAVFRILCKQGRVDDALHVLILMIERDSIPSSFSIILLLEEFTQQGRQLEALGVYGAAVKRGILPSQKSGIRTTRKLFRNLSSGEGEKAWGRGESCECHVVESTSSENL</sequence>
<evidence type="ECO:0000259" key="5">
    <source>
        <dbReference type="Pfam" id="PF17177"/>
    </source>
</evidence>
<reference evidence="6" key="2">
    <citation type="submission" date="2023-04" db="EMBL/GenBank/DDBJ databases">
        <authorList>
            <person name="Bruccoleri R.E."/>
            <person name="Oakeley E.J."/>
            <person name="Faust A.-M."/>
            <person name="Dessus-Babus S."/>
            <person name="Altorfer M."/>
            <person name="Burckhardt D."/>
            <person name="Oertli M."/>
            <person name="Naumann U."/>
            <person name="Petersen F."/>
            <person name="Wong J."/>
        </authorList>
    </citation>
    <scope>NUCLEOTIDE SEQUENCE</scope>
    <source>
        <strain evidence="6">GSM-AAB239-AS_SAM_17_03QT</strain>
        <tissue evidence="6">Leaf</tissue>
    </source>
</reference>
<name>A0AAX6DNR8_IRIPA</name>
<dbReference type="InterPro" id="IPR011990">
    <property type="entry name" value="TPR-like_helical_dom_sf"/>
</dbReference>
<dbReference type="Gene3D" id="1.25.40.10">
    <property type="entry name" value="Tetratricopeptide repeat domain"/>
    <property type="match status" value="4"/>
</dbReference>
<comment type="caution">
    <text evidence="6">The sequence shown here is derived from an EMBL/GenBank/DDBJ whole genome shotgun (WGS) entry which is preliminary data.</text>
</comment>
<gene>
    <name evidence="6" type="ORF">M6B38_236355</name>
</gene>
<reference evidence="6" key="1">
    <citation type="journal article" date="2023" name="GigaByte">
        <title>Genome assembly of the bearded iris, Iris pallida Lam.</title>
        <authorList>
            <person name="Bruccoleri R.E."/>
            <person name="Oakeley E.J."/>
            <person name="Faust A.M.E."/>
            <person name="Altorfer M."/>
            <person name="Dessus-Babus S."/>
            <person name="Burckhardt D."/>
            <person name="Oertli M."/>
            <person name="Naumann U."/>
            <person name="Petersen F."/>
            <person name="Wong J."/>
        </authorList>
    </citation>
    <scope>NUCLEOTIDE SEQUENCE</scope>
    <source>
        <strain evidence="6">GSM-AAB239-AS_SAM_17_03QT</strain>
    </source>
</reference>
<dbReference type="EMBL" id="JANAVB010043017">
    <property type="protein sequence ID" value="KAJ6793482.1"/>
    <property type="molecule type" value="Genomic_DNA"/>
</dbReference>